<dbReference type="RefSeq" id="WP_323980458.1">
    <property type="nucleotide sequence ID" value="NZ_JAYKBV010000112.1"/>
</dbReference>
<sequence length="80" mass="9190">QWVEMKTREDNEFFKKNVKEQNTQFQYNGCSDSLVTAEEMMGLGPGDVFVNRNISNVVNTHDISSTAVIQYALEHLKVKH</sequence>
<dbReference type="Proteomes" id="UP001324270">
    <property type="component" value="Unassembled WGS sequence"/>
</dbReference>
<dbReference type="EMBL" id="JAYKBV010000112">
    <property type="protein sequence ID" value="MEB3042015.1"/>
    <property type="molecule type" value="Genomic_DNA"/>
</dbReference>
<organism evidence="8 9">
    <name type="scientific">Capnocytophaga gingivalis</name>
    <dbReference type="NCBI Taxonomy" id="1017"/>
    <lineage>
        <taxon>Bacteria</taxon>
        <taxon>Pseudomonadati</taxon>
        <taxon>Bacteroidota</taxon>
        <taxon>Flavobacteriia</taxon>
        <taxon>Flavobacteriales</taxon>
        <taxon>Flavobacteriaceae</taxon>
        <taxon>Capnocytophaga</taxon>
    </lineage>
</organism>
<evidence type="ECO:0000256" key="5">
    <source>
        <dbReference type="ARBA" id="ARBA00022833"/>
    </source>
</evidence>
<evidence type="ECO:0000256" key="7">
    <source>
        <dbReference type="ARBA" id="ARBA00048348"/>
    </source>
</evidence>
<feature type="non-terminal residue" evidence="8">
    <location>
        <position position="80"/>
    </location>
</feature>
<evidence type="ECO:0000313" key="8">
    <source>
        <dbReference type="EMBL" id="MEB3042015.1"/>
    </source>
</evidence>
<evidence type="ECO:0000256" key="3">
    <source>
        <dbReference type="ARBA" id="ARBA00012925"/>
    </source>
</evidence>
<dbReference type="EC" id="4.2.1.1" evidence="3"/>
<dbReference type="PANTHER" id="PTHR11002:SF76">
    <property type="entry name" value="CARBONIC ANHYDRASE"/>
    <property type="match status" value="1"/>
</dbReference>
<comment type="caution">
    <text evidence="8">The sequence shown here is derived from an EMBL/GenBank/DDBJ whole genome shotgun (WGS) entry which is preliminary data.</text>
</comment>
<evidence type="ECO:0000256" key="6">
    <source>
        <dbReference type="ARBA" id="ARBA00023239"/>
    </source>
</evidence>
<keyword evidence="6" id="KW-0456">Lyase</keyword>
<dbReference type="PANTHER" id="PTHR11002">
    <property type="entry name" value="CARBONIC ANHYDRASE"/>
    <property type="match status" value="1"/>
</dbReference>
<comment type="catalytic activity">
    <reaction evidence="7">
        <text>hydrogencarbonate + H(+) = CO2 + H2O</text>
        <dbReference type="Rhea" id="RHEA:10748"/>
        <dbReference type="ChEBI" id="CHEBI:15377"/>
        <dbReference type="ChEBI" id="CHEBI:15378"/>
        <dbReference type="ChEBI" id="CHEBI:16526"/>
        <dbReference type="ChEBI" id="CHEBI:17544"/>
        <dbReference type="EC" id="4.2.1.1"/>
    </reaction>
</comment>
<comment type="similarity">
    <text evidence="2">Belongs to the beta-class carbonic anhydrase family.</text>
</comment>
<proteinExistence type="inferred from homology"/>
<feature type="non-terminal residue" evidence="8">
    <location>
        <position position="1"/>
    </location>
</feature>
<dbReference type="Pfam" id="PF00484">
    <property type="entry name" value="Pro_CA"/>
    <property type="match status" value="1"/>
</dbReference>
<evidence type="ECO:0000256" key="1">
    <source>
        <dbReference type="ARBA" id="ARBA00001947"/>
    </source>
</evidence>
<dbReference type="Gene3D" id="3.40.1050.10">
    <property type="entry name" value="Carbonic anhydrase"/>
    <property type="match status" value="1"/>
</dbReference>
<gene>
    <name evidence="8" type="ORF">VJJ49_15190</name>
</gene>
<name>A0ABU5YDX1_9FLAO</name>
<dbReference type="InterPro" id="IPR001765">
    <property type="entry name" value="Carbonic_anhydrase"/>
</dbReference>
<reference evidence="8 9" key="1">
    <citation type="submission" date="2023-12" db="EMBL/GenBank/DDBJ databases">
        <title>Genomic sequences of Capnocytophaga and Parvimonas strains.</title>
        <authorList>
            <person name="Watt R.M."/>
            <person name="Wang M."/>
            <person name="Yang T."/>
            <person name="Tong W.M."/>
        </authorList>
    </citation>
    <scope>NUCLEOTIDE SEQUENCE [LARGE SCALE GENOMIC DNA]</scope>
    <source>
        <strain evidence="8 9">CCUG 13156</strain>
    </source>
</reference>
<keyword evidence="9" id="KW-1185">Reference proteome</keyword>
<evidence type="ECO:0000313" key="9">
    <source>
        <dbReference type="Proteomes" id="UP001324270"/>
    </source>
</evidence>
<dbReference type="SUPFAM" id="SSF53056">
    <property type="entry name" value="beta-carbonic anhydrase, cab"/>
    <property type="match status" value="1"/>
</dbReference>
<evidence type="ECO:0000256" key="2">
    <source>
        <dbReference type="ARBA" id="ARBA00006217"/>
    </source>
</evidence>
<accession>A0ABU5YDX1</accession>
<comment type="cofactor">
    <cofactor evidence="1">
        <name>Zn(2+)</name>
        <dbReference type="ChEBI" id="CHEBI:29105"/>
    </cofactor>
</comment>
<keyword evidence="5" id="KW-0862">Zinc</keyword>
<protein>
    <recommendedName>
        <fullName evidence="3">carbonic anhydrase</fullName>
        <ecNumber evidence="3">4.2.1.1</ecNumber>
    </recommendedName>
</protein>
<keyword evidence="4" id="KW-0479">Metal-binding</keyword>
<dbReference type="InterPro" id="IPR036874">
    <property type="entry name" value="Carbonic_anhydrase_sf"/>
</dbReference>
<evidence type="ECO:0000256" key="4">
    <source>
        <dbReference type="ARBA" id="ARBA00022723"/>
    </source>
</evidence>